<dbReference type="GeneID" id="34558864"/>
<dbReference type="RefSeq" id="XP_022476171.1">
    <property type="nucleotide sequence ID" value="XM_022617354.1"/>
</dbReference>
<accession>A0A1G4BCG6</accession>
<proteinExistence type="predicted"/>
<evidence type="ECO:0000313" key="3">
    <source>
        <dbReference type="Proteomes" id="UP000176998"/>
    </source>
</evidence>
<comment type="caution">
    <text evidence="2">The sequence shown here is derived from an EMBL/GenBank/DDBJ whole genome shotgun (WGS) entry which is preliminary data.</text>
</comment>
<dbReference type="AlphaFoldDB" id="A0A1G4BCG6"/>
<evidence type="ECO:0000313" key="2">
    <source>
        <dbReference type="EMBL" id="OHE99022.1"/>
    </source>
</evidence>
<evidence type="ECO:0000256" key="1">
    <source>
        <dbReference type="SAM" id="MobiDB-lite"/>
    </source>
</evidence>
<feature type="region of interest" description="Disordered" evidence="1">
    <location>
        <begin position="26"/>
        <end position="45"/>
    </location>
</feature>
<name>A0A1G4BCG6_9PEZI</name>
<organism evidence="2 3">
    <name type="scientific">Colletotrichum orchidophilum</name>
    <dbReference type="NCBI Taxonomy" id="1209926"/>
    <lineage>
        <taxon>Eukaryota</taxon>
        <taxon>Fungi</taxon>
        <taxon>Dikarya</taxon>
        <taxon>Ascomycota</taxon>
        <taxon>Pezizomycotina</taxon>
        <taxon>Sordariomycetes</taxon>
        <taxon>Hypocreomycetidae</taxon>
        <taxon>Glomerellales</taxon>
        <taxon>Glomerellaceae</taxon>
        <taxon>Colletotrichum</taxon>
    </lineage>
</organism>
<gene>
    <name evidence="2" type="ORF">CORC01_05712</name>
</gene>
<sequence>MVVRFVQAFHLNQSPMTRLSTNGRRMKTVNLGPDQPSSSSIRPGKRDMVRDAPLFVCMQKQLQVCNALAV</sequence>
<keyword evidence="3" id="KW-1185">Reference proteome</keyword>
<reference evidence="2 3" key="1">
    <citation type="submission" date="2016-09" db="EMBL/GenBank/DDBJ databases">
        <authorList>
            <person name="Capua I."/>
            <person name="De Benedictis P."/>
            <person name="Joannis T."/>
            <person name="Lombin L.H."/>
            <person name="Cattoli G."/>
        </authorList>
    </citation>
    <scope>NUCLEOTIDE SEQUENCE [LARGE SCALE GENOMIC DNA]</scope>
    <source>
        <strain evidence="2 3">IMI 309357</strain>
    </source>
</reference>
<dbReference type="Proteomes" id="UP000176998">
    <property type="component" value="Unassembled WGS sequence"/>
</dbReference>
<protein>
    <submittedName>
        <fullName evidence="2">Uncharacterized protein</fullName>
    </submittedName>
</protein>
<dbReference type="EMBL" id="MJBS01000040">
    <property type="protein sequence ID" value="OHE99022.1"/>
    <property type="molecule type" value="Genomic_DNA"/>
</dbReference>